<protein>
    <submittedName>
        <fullName evidence="2">Uncharacterized protein</fullName>
    </submittedName>
</protein>
<proteinExistence type="predicted"/>
<evidence type="ECO:0000256" key="1">
    <source>
        <dbReference type="SAM" id="MobiDB-lite"/>
    </source>
</evidence>
<comment type="caution">
    <text evidence="2">The sequence shown here is derived from an EMBL/GenBank/DDBJ whole genome shotgun (WGS) entry which is preliminary data.</text>
</comment>
<evidence type="ECO:0000313" key="2">
    <source>
        <dbReference type="EMBL" id="PVD18777.1"/>
    </source>
</evidence>
<evidence type="ECO:0000313" key="3">
    <source>
        <dbReference type="Proteomes" id="UP000245119"/>
    </source>
</evidence>
<feature type="region of interest" description="Disordered" evidence="1">
    <location>
        <begin position="72"/>
        <end position="92"/>
    </location>
</feature>
<keyword evidence="3" id="KW-1185">Reference proteome</keyword>
<sequence>MRPLFPVSHLYPRSTLDRPAIIEGAACRLQQRRVEFLNFLPRAFVPLRGKCYGCHAWRPSSTPVMATECGETRSRRDEGCGQSNGVDVARDWRRPRPPPVLLLTITVSTFVEMEKMLRVQKESARLRA</sequence>
<organism evidence="2 3">
    <name type="scientific">Pomacea canaliculata</name>
    <name type="common">Golden apple snail</name>
    <dbReference type="NCBI Taxonomy" id="400727"/>
    <lineage>
        <taxon>Eukaryota</taxon>
        <taxon>Metazoa</taxon>
        <taxon>Spiralia</taxon>
        <taxon>Lophotrochozoa</taxon>
        <taxon>Mollusca</taxon>
        <taxon>Gastropoda</taxon>
        <taxon>Caenogastropoda</taxon>
        <taxon>Architaenioglossa</taxon>
        <taxon>Ampullarioidea</taxon>
        <taxon>Ampullariidae</taxon>
        <taxon>Pomacea</taxon>
    </lineage>
</organism>
<dbReference type="Proteomes" id="UP000245119">
    <property type="component" value="Linkage Group LG14"/>
</dbReference>
<gene>
    <name evidence="2" type="ORF">C0Q70_21329</name>
</gene>
<accession>A0A2T7NC91</accession>
<dbReference type="AlphaFoldDB" id="A0A2T7NC91"/>
<reference evidence="2 3" key="1">
    <citation type="submission" date="2018-04" db="EMBL/GenBank/DDBJ databases">
        <title>The genome of golden apple snail Pomacea canaliculata provides insight into stress tolerance and invasive adaptation.</title>
        <authorList>
            <person name="Liu C."/>
            <person name="Liu B."/>
            <person name="Ren Y."/>
            <person name="Zhang Y."/>
            <person name="Wang H."/>
            <person name="Li S."/>
            <person name="Jiang F."/>
            <person name="Yin L."/>
            <person name="Zhang G."/>
            <person name="Qian W."/>
            <person name="Fan W."/>
        </authorList>
    </citation>
    <scope>NUCLEOTIDE SEQUENCE [LARGE SCALE GENOMIC DNA]</scope>
    <source>
        <strain evidence="2">SZHN2017</strain>
        <tissue evidence="2">Muscle</tissue>
    </source>
</reference>
<dbReference type="EMBL" id="PZQS01000014">
    <property type="protein sequence ID" value="PVD18777.1"/>
    <property type="molecule type" value="Genomic_DNA"/>
</dbReference>
<name>A0A2T7NC91_POMCA</name>